<evidence type="ECO:0000313" key="3">
    <source>
        <dbReference type="EMBL" id="EFO88691.1"/>
    </source>
</evidence>
<evidence type="ECO:0000256" key="1">
    <source>
        <dbReference type="SAM" id="Coils"/>
    </source>
</evidence>
<dbReference type="EMBL" id="DS268421">
    <property type="protein sequence ID" value="EFO88691.1"/>
    <property type="molecule type" value="Genomic_DNA"/>
</dbReference>
<keyword evidence="4" id="KW-1185">Reference proteome</keyword>
<feature type="coiled-coil region" evidence="1">
    <location>
        <begin position="169"/>
        <end position="223"/>
    </location>
</feature>
<protein>
    <submittedName>
        <fullName evidence="3">Uncharacterized protein</fullName>
    </submittedName>
</protein>
<evidence type="ECO:0000313" key="4">
    <source>
        <dbReference type="Proteomes" id="UP000008281"/>
    </source>
</evidence>
<name>E3M184_CAERE</name>
<keyword evidence="1" id="KW-0175">Coiled coil</keyword>
<sequence length="345" mass="38848">MSQSTNSNADHDVMVIGEVPAASSAQETFAAPFGLIRHNIGRGRFNPAPQGRPSPYPLPRARGSTNSQNRGASQNLRTPQIIGAKSSTPVNRETPGMAPYNYAAIQAAQTRQAQEAERKRQCEEGKAHCSQEILKLQPKIAEVRGRVNAYNEKFVKDIEKDKFLRRNYNKILEAHSEKLEESIKKECKELDGKFAETANQEELKRELKELERLQKLRKMMAENPHFEEPAPESKAHDAKQIRQTLNKFGFGTKMTQDLEELRKAIAAFSKTEEQNVEVYDISYPSKLSYPCLTRSPRPLLLFLMSASQSPSGRSLSEGTGGTCNKRDLYSPNSPPSYYFAHIYLL</sequence>
<reference evidence="3" key="1">
    <citation type="submission" date="2007-07" db="EMBL/GenBank/DDBJ databases">
        <title>PCAP assembly of the Caenorhabditis remanei genome.</title>
        <authorList>
            <consortium name="The Caenorhabditis remanei Sequencing Consortium"/>
            <person name="Wilson R.K."/>
        </authorList>
    </citation>
    <scope>NUCLEOTIDE SEQUENCE [LARGE SCALE GENOMIC DNA]</scope>
    <source>
        <strain evidence="3">PB4641</strain>
    </source>
</reference>
<dbReference type="InParanoid" id="E3M184"/>
<organism evidence="4">
    <name type="scientific">Caenorhabditis remanei</name>
    <name type="common">Caenorhabditis vulgaris</name>
    <dbReference type="NCBI Taxonomy" id="31234"/>
    <lineage>
        <taxon>Eukaryota</taxon>
        <taxon>Metazoa</taxon>
        <taxon>Ecdysozoa</taxon>
        <taxon>Nematoda</taxon>
        <taxon>Chromadorea</taxon>
        <taxon>Rhabditida</taxon>
        <taxon>Rhabditina</taxon>
        <taxon>Rhabditomorpha</taxon>
        <taxon>Rhabditoidea</taxon>
        <taxon>Rhabditidae</taxon>
        <taxon>Peloderinae</taxon>
        <taxon>Caenorhabditis</taxon>
    </lineage>
</organism>
<accession>E3M184</accession>
<gene>
    <name evidence="3" type="ORF">CRE_06510</name>
</gene>
<dbReference type="Proteomes" id="UP000008281">
    <property type="component" value="Unassembled WGS sequence"/>
</dbReference>
<evidence type="ECO:0000256" key="2">
    <source>
        <dbReference type="SAM" id="MobiDB-lite"/>
    </source>
</evidence>
<feature type="compositionally biased region" description="Polar residues" evidence="2">
    <location>
        <begin position="63"/>
        <end position="76"/>
    </location>
</feature>
<dbReference type="AlphaFoldDB" id="E3M184"/>
<proteinExistence type="predicted"/>
<feature type="region of interest" description="Disordered" evidence="2">
    <location>
        <begin position="41"/>
        <end position="76"/>
    </location>
</feature>
<feature type="region of interest" description="Disordered" evidence="2">
    <location>
        <begin position="309"/>
        <end position="328"/>
    </location>
</feature>
<dbReference type="HOGENOM" id="CLU_804718_0_0_1"/>